<evidence type="ECO:0000256" key="1">
    <source>
        <dbReference type="SAM" id="Phobius"/>
    </source>
</evidence>
<evidence type="ECO:0000313" key="2">
    <source>
        <dbReference type="EMBL" id="WLV24004.1"/>
    </source>
</evidence>
<keyword evidence="1" id="KW-0472">Membrane</keyword>
<name>A0ABY9KTZ1_9BACI</name>
<sequence length="65" mass="7509">MEKRKRTVFYRNKYFWIILIIAAIILWSLSTVISGRRASLTNNLNSMPATEQHITVPSSDTNINL</sequence>
<keyword evidence="1" id="KW-0812">Transmembrane</keyword>
<reference evidence="2" key="1">
    <citation type="submission" date="2023-06" db="EMBL/GenBank/DDBJ databases">
        <title>A Treasure from Seagulls: Isolation and Description of Aciduricobacillus qingdaonensis gen. nov., sp. nov., a Rare Obligately Uric Acid-utilizing Member in the Family Bacillaceae.</title>
        <authorList>
            <person name="Liu W."/>
            <person name="Wang B."/>
        </authorList>
    </citation>
    <scope>NUCLEOTIDE SEQUENCE</scope>
    <source>
        <strain evidence="2">44XB</strain>
    </source>
</reference>
<proteinExistence type="predicted"/>
<feature type="transmembrane region" description="Helical" evidence="1">
    <location>
        <begin position="14"/>
        <end position="33"/>
    </location>
</feature>
<keyword evidence="3" id="KW-1185">Reference proteome</keyword>
<protein>
    <submittedName>
        <fullName evidence="2">Uncharacterized protein</fullName>
    </submittedName>
</protein>
<accession>A0ABY9KTZ1</accession>
<dbReference type="Proteomes" id="UP001180087">
    <property type="component" value="Chromosome"/>
</dbReference>
<keyword evidence="1" id="KW-1133">Transmembrane helix</keyword>
<dbReference type="EMBL" id="CP129113">
    <property type="protein sequence ID" value="WLV24004.1"/>
    <property type="molecule type" value="Genomic_DNA"/>
</dbReference>
<gene>
    <name evidence="2" type="ORF">QR721_10210</name>
</gene>
<organism evidence="2 3">
    <name type="scientific">Aciduricibacillus chroicocephali</name>
    <dbReference type="NCBI Taxonomy" id="3054939"/>
    <lineage>
        <taxon>Bacteria</taxon>
        <taxon>Bacillati</taxon>
        <taxon>Bacillota</taxon>
        <taxon>Bacilli</taxon>
        <taxon>Bacillales</taxon>
        <taxon>Bacillaceae</taxon>
        <taxon>Aciduricibacillus</taxon>
    </lineage>
</organism>
<evidence type="ECO:0000313" key="3">
    <source>
        <dbReference type="Proteomes" id="UP001180087"/>
    </source>
</evidence>
<dbReference type="RefSeq" id="WP_348026593.1">
    <property type="nucleotide sequence ID" value="NZ_CP129113.1"/>
</dbReference>